<feature type="transmembrane region" description="Helical" evidence="2">
    <location>
        <begin position="67"/>
        <end position="86"/>
    </location>
</feature>
<dbReference type="EMBL" id="CABIKO010000218">
    <property type="protein sequence ID" value="VVA31501.1"/>
    <property type="molecule type" value="Genomic_DNA"/>
</dbReference>
<evidence type="ECO:0000313" key="3">
    <source>
        <dbReference type="EMBL" id="VVA31501.1"/>
    </source>
</evidence>
<feature type="compositionally biased region" description="Basic and acidic residues" evidence="1">
    <location>
        <begin position="179"/>
        <end position="188"/>
    </location>
</feature>
<organism evidence="3 4">
    <name type="scientific">Prunus dulcis</name>
    <name type="common">Almond</name>
    <name type="synonym">Amygdalus dulcis</name>
    <dbReference type="NCBI Taxonomy" id="3755"/>
    <lineage>
        <taxon>Eukaryota</taxon>
        <taxon>Viridiplantae</taxon>
        <taxon>Streptophyta</taxon>
        <taxon>Embryophyta</taxon>
        <taxon>Tracheophyta</taxon>
        <taxon>Spermatophyta</taxon>
        <taxon>Magnoliopsida</taxon>
        <taxon>eudicotyledons</taxon>
        <taxon>Gunneridae</taxon>
        <taxon>Pentapetalae</taxon>
        <taxon>rosids</taxon>
        <taxon>fabids</taxon>
        <taxon>Rosales</taxon>
        <taxon>Rosaceae</taxon>
        <taxon>Amygdaloideae</taxon>
        <taxon>Amygdaleae</taxon>
        <taxon>Prunus</taxon>
    </lineage>
</organism>
<keyword evidence="2 3" id="KW-0812">Transmembrane</keyword>
<keyword evidence="2" id="KW-0472">Membrane</keyword>
<feature type="region of interest" description="Disordered" evidence="1">
    <location>
        <begin position="179"/>
        <end position="198"/>
    </location>
</feature>
<dbReference type="OMA" id="GYRRCET"/>
<evidence type="ECO:0000313" key="4">
    <source>
        <dbReference type="Proteomes" id="UP000327085"/>
    </source>
</evidence>
<name>A0A5E4FVD1_PRUDU</name>
<dbReference type="FunCoup" id="A0A5E4FVD1">
    <property type="interactions" value="20"/>
</dbReference>
<dbReference type="Proteomes" id="UP000327085">
    <property type="component" value="Chromosome 8"/>
</dbReference>
<feature type="transmembrane region" description="Helical" evidence="2">
    <location>
        <begin position="29"/>
        <end position="47"/>
    </location>
</feature>
<dbReference type="InParanoid" id="A0A5E4FVD1"/>
<dbReference type="Gramene" id="VVA31501">
    <property type="protein sequence ID" value="VVA31501"/>
    <property type="gene ID" value="Prudul26B000653"/>
</dbReference>
<dbReference type="PANTHER" id="PTHR33640">
    <property type="entry name" value="TRANSMEMBRANE PROTEIN"/>
    <property type="match status" value="1"/>
</dbReference>
<reference evidence="4" key="1">
    <citation type="journal article" date="2020" name="Plant J.">
        <title>Transposons played a major role in the diversification between the closely related almond and peach genomes: results from the almond genome sequence.</title>
        <authorList>
            <person name="Alioto T."/>
            <person name="Alexiou K.G."/>
            <person name="Bardil A."/>
            <person name="Barteri F."/>
            <person name="Castanera R."/>
            <person name="Cruz F."/>
            <person name="Dhingra A."/>
            <person name="Duval H."/>
            <person name="Fernandez I Marti A."/>
            <person name="Frias L."/>
            <person name="Galan B."/>
            <person name="Garcia J.L."/>
            <person name="Howad W."/>
            <person name="Gomez-Garrido J."/>
            <person name="Gut M."/>
            <person name="Julca I."/>
            <person name="Morata J."/>
            <person name="Puigdomenech P."/>
            <person name="Ribeca P."/>
            <person name="Rubio Cabetas M.J."/>
            <person name="Vlasova A."/>
            <person name="Wirthensohn M."/>
            <person name="Garcia-Mas J."/>
            <person name="Gabaldon T."/>
            <person name="Casacuberta J.M."/>
            <person name="Arus P."/>
        </authorList>
    </citation>
    <scope>NUCLEOTIDE SEQUENCE [LARGE SCALE GENOMIC DNA]</scope>
    <source>
        <strain evidence="4">cv. Texas</strain>
    </source>
</reference>
<proteinExistence type="predicted"/>
<evidence type="ECO:0000256" key="1">
    <source>
        <dbReference type="SAM" id="MobiDB-lite"/>
    </source>
</evidence>
<keyword evidence="2" id="KW-1133">Transmembrane helix</keyword>
<protein>
    <submittedName>
        <fullName evidence="3">PREDICTED: transmembrane</fullName>
    </submittedName>
</protein>
<evidence type="ECO:0000256" key="2">
    <source>
        <dbReference type="SAM" id="Phobius"/>
    </source>
</evidence>
<dbReference type="PANTHER" id="PTHR33640:SF8">
    <property type="entry name" value="TRANSMEMBRANE PROTEIN"/>
    <property type="match status" value="1"/>
</dbReference>
<dbReference type="AlphaFoldDB" id="A0A5E4FVD1"/>
<gene>
    <name evidence="3" type="ORF">ALMOND_2B000653</name>
</gene>
<accession>A0A5E4FVD1</accession>
<sequence>MDSINFYDIKAEKANAILRYRQLRKIANLFWLIEVFVVLLLLSRFSLQLPHAVKNSGFYFQDISGFVVSPRFVFVVGNIIVIILLVKSGRFSGKDSSIGADLYDEFVHNSEKNQKIRSDAIEYHAIQNRAEDSTASEQPHTISREIKNFTRSQSENLEREACKNSRRLLRRSETEKFKKRVESGERLAESAYPEDSMSNEEFRSKIEAFIARQQMFRLQEEFSVN</sequence>